<keyword evidence="3" id="KW-0238">DNA-binding</keyword>
<evidence type="ECO:0000256" key="2">
    <source>
        <dbReference type="ARBA" id="ARBA00023015"/>
    </source>
</evidence>
<sequence>MIRMNAPSDSAAMSLDIVLLRTFLEVADSRGFAPAAERLALTPSAVSGHIKRLEQATGAVLLARTTRRVELTPAGETLYAYARNIVEMEREARARLRGSPLHGRLRVGASEDFAGAWLPQVLHAFGRLHPRATIELKVGITADLLRHQASGRIDVVLGKHCRRIDDNAGELLWEEPLVWAFASGAALDANDALPLALFPEPCVYREAALAALSDALRPFRIAFESGSMAGCVAAALAGFAVTVVARSQLRDGLRECGPNDALPALPAARFYAFSHRPTPASNALIDAVRETGRRRRFAPAH</sequence>
<dbReference type="InterPro" id="IPR000847">
    <property type="entry name" value="LysR_HTH_N"/>
</dbReference>
<dbReference type="SUPFAM" id="SSF53850">
    <property type="entry name" value="Periplasmic binding protein-like II"/>
    <property type="match status" value="1"/>
</dbReference>
<keyword evidence="7" id="KW-1185">Reference proteome</keyword>
<evidence type="ECO:0000313" key="7">
    <source>
        <dbReference type="Proteomes" id="UP000004682"/>
    </source>
</evidence>
<comment type="similarity">
    <text evidence="1">Belongs to the LysR transcriptional regulatory family.</text>
</comment>
<dbReference type="InterPro" id="IPR036388">
    <property type="entry name" value="WH-like_DNA-bd_sf"/>
</dbReference>
<evidence type="ECO:0000256" key="3">
    <source>
        <dbReference type="ARBA" id="ARBA00023125"/>
    </source>
</evidence>
<keyword evidence="4" id="KW-0804">Transcription</keyword>
<keyword evidence="2" id="KW-0805">Transcription regulation</keyword>
<feature type="domain" description="HTH lysR-type" evidence="5">
    <location>
        <begin position="15"/>
        <end position="72"/>
    </location>
</feature>
<dbReference type="InterPro" id="IPR050176">
    <property type="entry name" value="LTTR"/>
</dbReference>
<dbReference type="Pfam" id="PF00126">
    <property type="entry name" value="HTH_1"/>
    <property type="match status" value="1"/>
</dbReference>
<dbReference type="PANTHER" id="PTHR30579">
    <property type="entry name" value="TRANSCRIPTIONAL REGULATOR"/>
    <property type="match status" value="1"/>
</dbReference>
<evidence type="ECO:0000313" key="6">
    <source>
        <dbReference type="EMBL" id="EIP90236.1"/>
    </source>
</evidence>
<proteinExistence type="inferred from homology"/>
<dbReference type="EMBL" id="JH692061">
    <property type="protein sequence ID" value="EIP90236.1"/>
    <property type="molecule type" value="Genomic_DNA"/>
</dbReference>
<evidence type="ECO:0000259" key="5">
    <source>
        <dbReference type="PROSITE" id="PS50931"/>
    </source>
</evidence>
<dbReference type="InterPro" id="IPR005119">
    <property type="entry name" value="LysR_subst-bd"/>
</dbReference>
<dbReference type="Proteomes" id="UP000004682">
    <property type="component" value="Unassembled WGS sequence"/>
</dbReference>
<reference evidence="7" key="1">
    <citation type="journal article" date="2012" name="J. Bacteriol.">
        <title>Revised Genome Sequence of Burkholderia thailandensis MSMB43 with Improved Annotation.</title>
        <authorList>
            <person name="Zhuo Y."/>
            <person name="Liu L."/>
            <person name="Wang Q."/>
            <person name="Liu X."/>
            <person name="Ren B."/>
            <person name="Liu M."/>
            <person name="Ni P."/>
            <person name="Cheng Y.Q."/>
            <person name="Zhang L."/>
        </authorList>
    </citation>
    <scope>NUCLEOTIDE SEQUENCE [LARGE SCALE GENOMIC DNA]</scope>
    <source>
        <strain evidence="7">MSMB43</strain>
    </source>
</reference>
<dbReference type="InterPro" id="IPR036390">
    <property type="entry name" value="WH_DNA-bd_sf"/>
</dbReference>
<dbReference type="Pfam" id="PF03466">
    <property type="entry name" value="LysR_substrate"/>
    <property type="match status" value="1"/>
</dbReference>
<evidence type="ECO:0000256" key="1">
    <source>
        <dbReference type="ARBA" id="ARBA00009437"/>
    </source>
</evidence>
<name>A0ABN0GDK6_9BURK</name>
<dbReference type="PROSITE" id="PS50931">
    <property type="entry name" value="HTH_LYSR"/>
    <property type="match status" value="1"/>
</dbReference>
<dbReference type="Gene3D" id="3.40.190.10">
    <property type="entry name" value="Periplasmic binding protein-like II"/>
    <property type="match status" value="2"/>
</dbReference>
<dbReference type="PANTHER" id="PTHR30579:SF7">
    <property type="entry name" value="HTH-TYPE TRANSCRIPTIONAL REGULATOR LRHA-RELATED"/>
    <property type="match status" value="1"/>
</dbReference>
<protein>
    <submittedName>
        <fullName evidence="6">Transcriptional regulator, LysR family protein</fullName>
    </submittedName>
</protein>
<gene>
    <name evidence="6" type="ORF">A33K_13826</name>
</gene>
<dbReference type="Gene3D" id="1.10.10.10">
    <property type="entry name" value="Winged helix-like DNA-binding domain superfamily/Winged helix DNA-binding domain"/>
    <property type="match status" value="1"/>
</dbReference>
<organism evidence="6 7">
    <name type="scientific">Burkholderia humptydooensis MSMB43</name>
    <dbReference type="NCBI Taxonomy" id="441157"/>
    <lineage>
        <taxon>Bacteria</taxon>
        <taxon>Pseudomonadati</taxon>
        <taxon>Pseudomonadota</taxon>
        <taxon>Betaproteobacteria</taxon>
        <taxon>Burkholderiales</taxon>
        <taxon>Burkholderiaceae</taxon>
        <taxon>Burkholderia</taxon>
        <taxon>pseudomallei group</taxon>
    </lineage>
</organism>
<dbReference type="SUPFAM" id="SSF46785">
    <property type="entry name" value="Winged helix' DNA-binding domain"/>
    <property type="match status" value="1"/>
</dbReference>
<evidence type="ECO:0000256" key="4">
    <source>
        <dbReference type="ARBA" id="ARBA00023163"/>
    </source>
</evidence>
<accession>A0ABN0GDK6</accession>